<dbReference type="InterPro" id="IPR030489">
    <property type="entry name" value="TR_Rrf2-type_CS"/>
</dbReference>
<dbReference type="GO" id="GO:0003677">
    <property type="term" value="F:DNA binding"/>
    <property type="evidence" value="ECO:0007669"/>
    <property type="project" value="UniProtKB-KW"/>
</dbReference>
<keyword evidence="3" id="KW-1185">Reference proteome</keyword>
<name>A0A3L7JFD7_9HYPH</name>
<keyword evidence="1" id="KW-0238">DNA-binding</keyword>
<sequence>MRLTKQTNYAIRMMMYCTADPDGLSRIPDIAKSAEVPELYLFKILKPLVEAGLMKTVRGRKGGVCLARPAEEITLFDIVRVTEEGFFMADCFEEGDTHCPLVDHCSLNAALREALNAFLEVLSRHTLAELVRQKPELTDLFGLRVA</sequence>
<dbReference type="PANTHER" id="PTHR33221:SF4">
    <property type="entry name" value="HTH-TYPE TRANSCRIPTIONAL REPRESSOR NSRR"/>
    <property type="match status" value="1"/>
</dbReference>
<dbReference type="EMBL" id="RCWN01000001">
    <property type="protein sequence ID" value="RLQ89508.1"/>
    <property type="molecule type" value="Genomic_DNA"/>
</dbReference>
<protein>
    <submittedName>
        <fullName evidence="2">Iron-responsive transcriptional regulator RirA</fullName>
    </submittedName>
</protein>
<dbReference type="GO" id="GO:0005829">
    <property type="term" value="C:cytosol"/>
    <property type="evidence" value="ECO:0007669"/>
    <property type="project" value="TreeGrafter"/>
</dbReference>
<proteinExistence type="predicted"/>
<dbReference type="RefSeq" id="WP_121646468.1">
    <property type="nucleotide sequence ID" value="NZ_RCWN01000001.1"/>
</dbReference>
<comment type="caution">
    <text evidence="2">The sequence shown here is derived from an EMBL/GenBank/DDBJ whole genome shotgun (WGS) entry which is preliminary data.</text>
</comment>
<reference evidence="2 3" key="1">
    <citation type="submission" date="2018-10" db="EMBL/GenBank/DDBJ databases">
        <title>Notoacmeibacter sp. M2BS9Y-3-1, whole genome shotgun sequence.</title>
        <authorList>
            <person name="Tuo L."/>
        </authorList>
    </citation>
    <scope>NUCLEOTIDE SEQUENCE [LARGE SCALE GENOMIC DNA]</scope>
    <source>
        <strain evidence="2 3">M2BS9Y-3-1</strain>
    </source>
</reference>
<dbReference type="AlphaFoldDB" id="A0A3L7JFD7"/>
<dbReference type="PANTHER" id="PTHR33221">
    <property type="entry name" value="WINGED HELIX-TURN-HELIX TRANSCRIPTIONAL REGULATOR, RRF2 FAMILY"/>
    <property type="match status" value="1"/>
</dbReference>
<dbReference type="InterPro" id="IPR036390">
    <property type="entry name" value="WH_DNA-bd_sf"/>
</dbReference>
<dbReference type="GO" id="GO:0003700">
    <property type="term" value="F:DNA-binding transcription factor activity"/>
    <property type="evidence" value="ECO:0007669"/>
    <property type="project" value="TreeGrafter"/>
</dbReference>
<dbReference type="SUPFAM" id="SSF46785">
    <property type="entry name" value="Winged helix' DNA-binding domain"/>
    <property type="match status" value="1"/>
</dbReference>
<evidence type="ECO:0000313" key="3">
    <source>
        <dbReference type="Proteomes" id="UP000281094"/>
    </source>
</evidence>
<dbReference type="PROSITE" id="PS01332">
    <property type="entry name" value="HTH_RRF2_1"/>
    <property type="match status" value="1"/>
</dbReference>
<dbReference type="InterPro" id="IPR000944">
    <property type="entry name" value="Tscrpt_reg_Rrf2"/>
</dbReference>
<gene>
    <name evidence="2" type="primary">rirA</name>
    <name evidence="2" type="ORF">D8780_08570</name>
</gene>
<dbReference type="Pfam" id="PF02082">
    <property type="entry name" value="Rrf2"/>
    <property type="match status" value="1"/>
</dbReference>
<dbReference type="InterPro" id="IPR036388">
    <property type="entry name" value="WH-like_DNA-bd_sf"/>
</dbReference>
<evidence type="ECO:0000256" key="1">
    <source>
        <dbReference type="ARBA" id="ARBA00023125"/>
    </source>
</evidence>
<accession>A0A3L7JFD7</accession>
<dbReference type="Proteomes" id="UP000281094">
    <property type="component" value="Unassembled WGS sequence"/>
</dbReference>
<dbReference type="NCBIfam" id="NF008886">
    <property type="entry name" value="PRK11920.1"/>
    <property type="match status" value="1"/>
</dbReference>
<dbReference type="Gene3D" id="1.10.10.10">
    <property type="entry name" value="Winged helix-like DNA-binding domain superfamily/Winged helix DNA-binding domain"/>
    <property type="match status" value="1"/>
</dbReference>
<dbReference type="NCBIfam" id="TIGR00738">
    <property type="entry name" value="rrf2_super"/>
    <property type="match status" value="1"/>
</dbReference>
<evidence type="ECO:0000313" key="2">
    <source>
        <dbReference type="EMBL" id="RLQ89508.1"/>
    </source>
</evidence>
<organism evidence="2 3">
    <name type="scientific">Notoacmeibacter ruber</name>
    <dbReference type="NCBI Taxonomy" id="2670375"/>
    <lineage>
        <taxon>Bacteria</taxon>
        <taxon>Pseudomonadati</taxon>
        <taxon>Pseudomonadota</taxon>
        <taxon>Alphaproteobacteria</taxon>
        <taxon>Hyphomicrobiales</taxon>
        <taxon>Notoacmeibacteraceae</taxon>
        <taxon>Notoacmeibacter</taxon>
    </lineage>
</organism>
<dbReference type="PROSITE" id="PS51197">
    <property type="entry name" value="HTH_RRF2_2"/>
    <property type="match status" value="1"/>
</dbReference>